<dbReference type="GO" id="GO:0005829">
    <property type="term" value="C:cytosol"/>
    <property type="evidence" value="ECO:0007669"/>
    <property type="project" value="TreeGrafter"/>
</dbReference>
<dbReference type="InterPro" id="IPR001494">
    <property type="entry name" value="Importin-beta_N"/>
</dbReference>
<evidence type="ECO:0000259" key="4">
    <source>
        <dbReference type="PROSITE" id="PS50166"/>
    </source>
</evidence>
<keyword evidence="2" id="KW-0813">Transport</keyword>
<evidence type="ECO:0000313" key="6">
    <source>
        <dbReference type="Proteomes" id="UP000275408"/>
    </source>
</evidence>
<dbReference type="Pfam" id="PF03810">
    <property type="entry name" value="IBN_N"/>
    <property type="match status" value="1"/>
</dbReference>
<dbReference type="Proteomes" id="UP000275408">
    <property type="component" value="Unassembled WGS sequence"/>
</dbReference>
<keyword evidence="3" id="KW-0539">Nucleus</keyword>
<proteinExistence type="predicted"/>
<feature type="domain" description="Importin N-terminal" evidence="4">
    <location>
        <begin position="56"/>
        <end position="108"/>
    </location>
</feature>
<dbReference type="AlphaFoldDB" id="A0A3M6U5X6"/>
<dbReference type="InterPro" id="IPR011989">
    <property type="entry name" value="ARM-like"/>
</dbReference>
<dbReference type="SUPFAM" id="SSF48371">
    <property type="entry name" value="ARM repeat"/>
    <property type="match status" value="1"/>
</dbReference>
<dbReference type="InterPro" id="IPR016024">
    <property type="entry name" value="ARM-type_fold"/>
</dbReference>
<name>A0A3M6U5X6_POCDA</name>
<dbReference type="EMBL" id="RCHS01002222">
    <property type="protein sequence ID" value="RMX48934.1"/>
    <property type="molecule type" value="Genomic_DNA"/>
</dbReference>
<evidence type="ECO:0000313" key="5">
    <source>
        <dbReference type="EMBL" id="RMX48934.1"/>
    </source>
</evidence>
<dbReference type="STRING" id="46731.A0A3M6U5X6"/>
<dbReference type="PANTHER" id="PTHR10997:SF7">
    <property type="entry name" value="IMPORTIN-11"/>
    <property type="match status" value="1"/>
</dbReference>
<protein>
    <recommendedName>
        <fullName evidence="4">Importin N-terminal domain-containing protein</fullName>
    </recommendedName>
</protein>
<dbReference type="GO" id="GO:0031267">
    <property type="term" value="F:small GTPase binding"/>
    <property type="evidence" value="ECO:0007669"/>
    <property type="project" value="InterPro"/>
</dbReference>
<dbReference type="GO" id="GO:0006606">
    <property type="term" value="P:protein import into nucleus"/>
    <property type="evidence" value="ECO:0007669"/>
    <property type="project" value="TreeGrafter"/>
</dbReference>
<comment type="caution">
    <text evidence="5">The sequence shown here is derived from an EMBL/GenBank/DDBJ whole genome shotgun (WGS) entry which is preliminary data.</text>
</comment>
<gene>
    <name evidence="5" type="ORF">pdam_00008329</name>
</gene>
<comment type="subcellular location">
    <subcellularLocation>
        <location evidence="1">Nucleus</location>
    </subcellularLocation>
</comment>
<accession>A0A3M6U5X6</accession>
<evidence type="ECO:0000256" key="2">
    <source>
        <dbReference type="ARBA" id="ARBA00022448"/>
    </source>
</evidence>
<reference evidence="5 6" key="1">
    <citation type="journal article" date="2018" name="Sci. Rep.">
        <title>Comparative analysis of the Pocillopora damicornis genome highlights role of immune system in coral evolution.</title>
        <authorList>
            <person name="Cunning R."/>
            <person name="Bay R.A."/>
            <person name="Gillette P."/>
            <person name="Baker A.C."/>
            <person name="Traylor-Knowles N."/>
        </authorList>
    </citation>
    <scope>NUCLEOTIDE SEQUENCE [LARGE SCALE GENOMIC DNA]</scope>
    <source>
        <strain evidence="5">RSMAS</strain>
        <tissue evidence="5">Whole animal</tissue>
    </source>
</reference>
<sequence>MRKNRRVYYYNFYTGTQLEKFPQIEDEERMNEAWRDALLLALNHACSQNPSLTKEAEDKLKSWEREPGYYSLLMIIFKNKTLDVNIRWMAMVLMKNGVERYWRKSAPQ</sequence>
<evidence type="ECO:0000256" key="3">
    <source>
        <dbReference type="ARBA" id="ARBA00023242"/>
    </source>
</evidence>
<dbReference type="Gene3D" id="1.25.10.10">
    <property type="entry name" value="Leucine-rich Repeat Variant"/>
    <property type="match status" value="1"/>
</dbReference>
<dbReference type="PANTHER" id="PTHR10997">
    <property type="entry name" value="IMPORTIN-7, 8, 11"/>
    <property type="match status" value="1"/>
</dbReference>
<evidence type="ECO:0000256" key="1">
    <source>
        <dbReference type="ARBA" id="ARBA00004123"/>
    </source>
</evidence>
<dbReference type="OrthoDB" id="361693at2759"/>
<keyword evidence="6" id="KW-1185">Reference proteome</keyword>
<dbReference type="GO" id="GO:0005635">
    <property type="term" value="C:nuclear envelope"/>
    <property type="evidence" value="ECO:0007669"/>
    <property type="project" value="TreeGrafter"/>
</dbReference>
<organism evidence="5 6">
    <name type="scientific">Pocillopora damicornis</name>
    <name type="common">Cauliflower coral</name>
    <name type="synonym">Millepora damicornis</name>
    <dbReference type="NCBI Taxonomy" id="46731"/>
    <lineage>
        <taxon>Eukaryota</taxon>
        <taxon>Metazoa</taxon>
        <taxon>Cnidaria</taxon>
        <taxon>Anthozoa</taxon>
        <taxon>Hexacorallia</taxon>
        <taxon>Scleractinia</taxon>
        <taxon>Astrocoeniina</taxon>
        <taxon>Pocilloporidae</taxon>
        <taxon>Pocillopora</taxon>
    </lineage>
</organism>
<dbReference type="PROSITE" id="PS50166">
    <property type="entry name" value="IMPORTIN_B_NT"/>
    <property type="match status" value="1"/>
</dbReference>